<evidence type="ECO:0000256" key="3">
    <source>
        <dbReference type="ARBA" id="ARBA00022729"/>
    </source>
</evidence>
<keyword evidence="10" id="KW-1185">Reference proteome</keyword>
<gene>
    <name evidence="9" type="ORF">CHIRRI_LOCUS14285</name>
</gene>
<evidence type="ECO:0000313" key="10">
    <source>
        <dbReference type="Proteomes" id="UP001153620"/>
    </source>
</evidence>
<dbReference type="SUPFAM" id="SSF51445">
    <property type="entry name" value="(Trans)glycosidases"/>
    <property type="match status" value="1"/>
</dbReference>
<protein>
    <recommendedName>
        <fullName evidence="11">Beta-glucosidase</fullName>
    </recommendedName>
</protein>
<dbReference type="PROSITE" id="PS00653">
    <property type="entry name" value="GLYCOSYL_HYDROL_F1_2"/>
    <property type="match status" value="1"/>
</dbReference>
<comment type="subunit">
    <text evidence="2">Homodimer.</text>
</comment>
<proteinExistence type="inferred from homology"/>
<keyword evidence="6" id="KW-0326">Glycosidase</keyword>
<accession>A0A9N9S536</accession>
<dbReference type="Gene3D" id="3.20.20.80">
    <property type="entry name" value="Glycosidases"/>
    <property type="match status" value="1"/>
</dbReference>
<keyword evidence="4" id="KW-0378">Hydrolase</keyword>
<dbReference type="OrthoDB" id="65569at2759"/>
<name>A0A9N9S536_9DIPT</name>
<evidence type="ECO:0000256" key="2">
    <source>
        <dbReference type="ARBA" id="ARBA00011738"/>
    </source>
</evidence>
<dbReference type="InterPro" id="IPR001360">
    <property type="entry name" value="Glyco_hydro_1"/>
</dbReference>
<reference evidence="9" key="1">
    <citation type="submission" date="2022-01" db="EMBL/GenBank/DDBJ databases">
        <authorList>
            <person name="King R."/>
        </authorList>
    </citation>
    <scope>NUCLEOTIDE SEQUENCE</scope>
</reference>
<dbReference type="EMBL" id="OU895880">
    <property type="protein sequence ID" value="CAG9811476.1"/>
    <property type="molecule type" value="Genomic_DNA"/>
</dbReference>
<dbReference type="Pfam" id="PF00232">
    <property type="entry name" value="Glyco_hydro_1"/>
    <property type="match status" value="1"/>
</dbReference>
<feature type="chain" id="PRO_5040131415" description="Beta-glucosidase" evidence="8">
    <location>
        <begin position="20"/>
        <end position="504"/>
    </location>
</feature>
<keyword evidence="3 8" id="KW-0732">Signal</keyword>
<dbReference type="GO" id="GO:0005975">
    <property type="term" value="P:carbohydrate metabolic process"/>
    <property type="evidence" value="ECO:0007669"/>
    <property type="project" value="InterPro"/>
</dbReference>
<evidence type="ECO:0000256" key="8">
    <source>
        <dbReference type="SAM" id="SignalP"/>
    </source>
</evidence>
<evidence type="ECO:0000256" key="7">
    <source>
        <dbReference type="RuleBase" id="RU003690"/>
    </source>
</evidence>
<evidence type="ECO:0000256" key="1">
    <source>
        <dbReference type="ARBA" id="ARBA00010838"/>
    </source>
</evidence>
<dbReference type="InterPro" id="IPR033132">
    <property type="entry name" value="GH_1_N_CS"/>
</dbReference>
<feature type="signal peptide" evidence="8">
    <location>
        <begin position="1"/>
        <end position="19"/>
    </location>
</feature>
<dbReference type="PANTHER" id="PTHR10353">
    <property type="entry name" value="GLYCOSYL HYDROLASE"/>
    <property type="match status" value="1"/>
</dbReference>
<evidence type="ECO:0000256" key="4">
    <source>
        <dbReference type="ARBA" id="ARBA00022801"/>
    </source>
</evidence>
<dbReference type="PRINTS" id="PR00131">
    <property type="entry name" value="GLHYDRLASE1"/>
</dbReference>
<evidence type="ECO:0000313" key="9">
    <source>
        <dbReference type="EMBL" id="CAG9811476.1"/>
    </source>
</evidence>
<keyword evidence="5" id="KW-0325">Glycoprotein</keyword>
<dbReference type="PANTHER" id="PTHR10353:SF36">
    <property type="entry name" value="LP05116P"/>
    <property type="match status" value="1"/>
</dbReference>
<evidence type="ECO:0000256" key="5">
    <source>
        <dbReference type="ARBA" id="ARBA00023180"/>
    </source>
</evidence>
<reference evidence="9" key="2">
    <citation type="submission" date="2022-10" db="EMBL/GenBank/DDBJ databases">
        <authorList>
            <consortium name="ENA_rothamsted_submissions"/>
            <consortium name="culmorum"/>
            <person name="King R."/>
        </authorList>
    </citation>
    <scope>NUCLEOTIDE SEQUENCE</scope>
</reference>
<dbReference type="Proteomes" id="UP001153620">
    <property type="component" value="Chromosome 4"/>
</dbReference>
<dbReference type="InterPro" id="IPR017853">
    <property type="entry name" value="GH"/>
</dbReference>
<dbReference type="AlphaFoldDB" id="A0A9N9S536"/>
<comment type="similarity">
    <text evidence="1 7">Belongs to the glycosyl hydrolase 1 family.</text>
</comment>
<organism evidence="9 10">
    <name type="scientific">Chironomus riparius</name>
    <dbReference type="NCBI Taxonomy" id="315576"/>
    <lineage>
        <taxon>Eukaryota</taxon>
        <taxon>Metazoa</taxon>
        <taxon>Ecdysozoa</taxon>
        <taxon>Arthropoda</taxon>
        <taxon>Hexapoda</taxon>
        <taxon>Insecta</taxon>
        <taxon>Pterygota</taxon>
        <taxon>Neoptera</taxon>
        <taxon>Endopterygota</taxon>
        <taxon>Diptera</taxon>
        <taxon>Nematocera</taxon>
        <taxon>Chironomoidea</taxon>
        <taxon>Chironomidae</taxon>
        <taxon>Chironominae</taxon>
        <taxon>Chironomus</taxon>
    </lineage>
</organism>
<evidence type="ECO:0008006" key="11">
    <source>
        <dbReference type="Google" id="ProtNLM"/>
    </source>
</evidence>
<dbReference type="FunFam" id="3.20.20.80:FF:000013">
    <property type="entry name" value="lactase-phlorizin hydrolase"/>
    <property type="match status" value="1"/>
</dbReference>
<dbReference type="GO" id="GO:0008422">
    <property type="term" value="F:beta-glucosidase activity"/>
    <property type="evidence" value="ECO:0007669"/>
    <property type="project" value="TreeGrafter"/>
</dbReference>
<evidence type="ECO:0000256" key="6">
    <source>
        <dbReference type="ARBA" id="ARBA00023295"/>
    </source>
</evidence>
<sequence>MPLKILITITLICIQNSISLSLTPVLIESQAIDAENIYEFPKNFSFGAATAAYQIEGGWKEDGKGPSIWDTFVHNHPEMIADGSNGDVGDDSYHHFMDDIKALKEVGFEHYRFSISWSRIFPTSTIVNEKAFDYYNKLIDALIVNNIEPVVTMLHYDIPQWIQDTGGFLNPYFIKYFKLYAYTLYKNFGSRVKIWITFNEPFESCVEGYSYGSTPPLITLRGVGEYMCAHHVILAHAAAYETYKAHFKQDQRGMVGITLDSRFYFRKNPQDSPEIIDRFMNFELGWFAHPIYSKTGGYPQVMIDEINERSKKEGRAWSRLPEMTEDIKKFVRGTADFLGFNYYSSRYAELDTSDYNPSSNPTITEDSRIRTSIDPSWKRAKSSWLYSVPQGLHDALVWIKDQYDNIPVLITENGWSDDGQLNDDGRIEYFRDHLIAVAKAINEEKCNVIGYTAWSIIDNFEWRKGFSERFGIYHVNVTSPTKERTAKKSAKFMREVINNRFIGQ</sequence>